<proteinExistence type="inferred from homology"/>
<feature type="chain" id="PRO_5017021248" evidence="3">
    <location>
        <begin position="22"/>
        <end position="268"/>
    </location>
</feature>
<dbReference type="OrthoDB" id="7677520at2"/>
<protein>
    <submittedName>
        <fullName evidence="5">Extracellular solute-binding protein</fullName>
    </submittedName>
</protein>
<evidence type="ECO:0000256" key="1">
    <source>
        <dbReference type="ARBA" id="ARBA00010333"/>
    </source>
</evidence>
<dbReference type="PANTHER" id="PTHR35936">
    <property type="entry name" value="MEMBRANE-BOUND LYTIC MUREIN TRANSGLYCOSYLASE F"/>
    <property type="match status" value="1"/>
</dbReference>
<organism evidence="5 6">
    <name type="scientific">Pseudomonas reidholzensis</name>
    <dbReference type="NCBI Taxonomy" id="1785162"/>
    <lineage>
        <taxon>Bacteria</taxon>
        <taxon>Pseudomonadati</taxon>
        <taxon>Pseudomonadota</taxon>
        <taxon>Gammaproteobacteria</taxon>
        <taxon>Pseudomonadales</taxon>
        <taxon>Pseudomonadaceae</taxon>
        <taxon>Pseudomonas</taxon>
    </lineage>
</organism>
<evidence type="ECO:0000313" key="5">
    <source>
        <dbReference type="EMBL" id="SYX90213.1"/>
    </source>
</evidence>
<name>A0A383RTU7_9PSED</name>
<keyword evidence="2 3" id="KW-0732">Signal</keyword>
<feature type="domain" description="Solute-binding protein family 3/N-terminal" evidence="4">
    <location>
        <begin position="27"/>
        <end position="254"/>
    </location>
</feature>
<dbReference type="SUPFAM" id="SSF53850">
    <property type="entry name" value="Periplasmic binding protein-like II"/>
    <property type="match status" value="1"/>
</dbReference>
<comment type="similarity">
    <text evidence="1">Belongs to the bacterial solute-binding protein 3 family.</text>
</comment>
<dbReference type="RefSeq" id="WP_119141232.1">
    <property type="nucleotide sequence ID" value="NZ_CBCSFL010000017.1"/>
</dbReference>
<evidence type="ECO:0000313" key="6">
    <source>
        <dbReference type="Proteomes" id="UP000263595"/>
    </source>
</evidence>
<keyword evidence="6" id="KW-1185">Reference proteome</keyword>
<reference evidence="6" key="1">
    <citation type="submission" date="2018-08" db="EMBL/GenBank/DDBJ databases">
        <authorList>
            <person name="Blom J."/>
        </authorList>
    </citation>
    <scope>NUCLEOTIDE SEQUENCE [LARGE SCALE GENOMIC DNA]</scope>
    <source>
        <strain evidence="6">CCOS 865</strain>
    </source>
</reference>
<dbReference type="Gene3D" id="3.40.190.10">
    <property type="entry name" value="Periplasmic binding protein-like II"/>
    <property type="match status" value="2"/>
</dbReference>
<evidence type="ECO:0000256" key="2">
    <source>
        <dbReference type="ARBA" id="ARBA00022729"/>
    </source>
</evidence>
<dbReference type="Proteomes" id="UP000263595">
    <property type="component" value="Unassembled WGS sequence"/>
</dbReference>
<dbReference type="SMART" id="SM00062">
    <property type="entry name" value="PBPb"/>
    <property type="match status" value="1"/>
</dbReference>
<feature type="signal peptide" evidence="3">
    <location>
        <begin position="1"/>
        <end position="21"/>
    </location>
</feature>
<dbReference type="AlphaFoldDB" id="A0A383RTU7"/>
<dbReference type="PANTHER" id="PTHR35936:SF6">
    <property type="entry name" value="AMINO ACID ABC TRANSPORTER SUBSTRATE-BINDING PAAT FAMILY PROTEIN"/>
    <property type="match status" value="1"/>
</dbReference>
<accession>A0A383RTU7</accession>
<evidence type="ECO:0000259" key="4">
    <source>
        <dbReference type="SMART" id="SM00062"/>
    </source>
</evidence>
<dbReference type="EMBL" id="UNOZ01000017">
    <property type="protein sequence ID" value="SYX90213.1"/>
    <property type="molecule type" value="Genomic_DNA"/>
</dbReference>
<dbReference type="InterPro" id="IPR001638">
    <property type="entry name" value="Solute-binding_3/MltF_N"/>
</dbReference>
<sequence>MIRRGLWLSLSLALLPGLAPAADDCQHLTATGNPEYPPYLWRDPQNPQQLIGANADLLKHVARQLGLEVQVLYSGPWSRAQEEVRTGRIDMLAGYFITDARQQAMDFVKPAFLTTASVVWVRKEGAFAYHGWDDLKGRNGGTLVSNSHGQAFDDFAKTHLNLEAVPSASQAFQKLLHKRNDYVIFERYPGMALARTLGVEKGLQVLQPPVSSEGLYLALSHDAACNQPALRAQLEEKMKEVVSGELPEQWVKHNLELWNSQQGLAAEP</sequence>
<evidence type="ECO:0000256" key="3">
    <source>
        <dbReference type="SAM" id="SignalP"/>
    </source>
</evidence>
<gene>
    <name evidence="5" type="ORF">CCOS865_02479</name>
</gene>
<dbReference type="Pfam" id="PF00497">
    <property type="entry name" value="SBP_bac_3"/>
    <property type="match status" value="1"/>
</dbReference>